<keyword evidence="3 16" id="KW-0813">Transport</keyword>
<keyword evidence="17" id="KW-0175">Coiled coil</keyword>
<dbReference type="PANTHER" id="PTHR10721">
    <property type="entry name" value="MITOCHONDRIAL IMPORT INNER MEMBRANE TRANSLOCASE SUBUNIT TIM44"/>
    <property type="match status" value="1"/>
</dbReference>
<feature type="coiled-coil region" evidence="17">
    <location>
        <begin position="39"/>
        <end position="89"/>
    </location>
</feature>
<evidence type="ECO:0000256" key="13">
    <source>
        <dbReference type="ARBA" id="ARBA00057148"/>
    </source>
</evidence>
<evidence type="ECO:0000256" key="11">
    <source>
        <dbReference type="ARBA" id="ARBA00023128"/>
    </source>
</evidence>
<evidence type="ECO:0000256" key="12">
    <source>
        <dbReference type="ARBA" id="ARBA00023136"/>
    </source>
</evidence>
<evidence type="ECO:0000256" key="9">
    <source>
        <dbReference type="ARBA" id="ARBA00022946"/>
    </source>
</evidence>
<evidence type="ECO:0000259" key="18">
    <source>
        <dbReference type="SMART" id="SM00978"/>
    </source>
</evidence>
<dbReference type="EMBL" id="JAWJWE010000001">
    <property type="protein sequence ID" value="KAK6645311.1"/>
    <property type="molecule type" value="Genomic_DNA"/>
</dbReference>
<dbReference type="FunFam" id="3.10.450.240:FF:000001">
    <property type="entry name" value="Mitochondrial import inner membrane translocase subunit TIM44"/>
    <property type="match status" value="1"/>
</dbReference>
<dbReference type="InterPro" id="IPR032710">
    <property type="entry name" value="NTF2-like_dom_sf"/>
</dbReference>
<organism evidence="19 20">
    <name type="scientific">Polyplax serrata</name>
    <name type="common">Common mouse louse</name>
    <dbReference type="NCBI Taxonomy" id="468196"/>
    <lineage>
        <taxon>Eukaryota</taxon>
        <taxon>Metazoa</taxon>
        <taxon>Ecdysozoa</taxon>
        <taxon>Arthropoda</taxon>
        <taxon>Hexapoda</taxon>
        <taxon>Insecta</taxon>
        <taxon>Pterygota</taxon>
        <taxon>Neoptera</taxon>
        <taxon>Paraneoptera</taxon>
        <taxon>Psocodea</taxon>
        <taxon>Troctomorpha</taxon>
        <taxon>Phthiraptera</taxon>
        <taxon>Anoplura</taxon>
        <taxon>Polyplacidae</taxon>
        <taxon>Polyplax</taxon>
    </lineage>
</organism>
<dbReference type="Gene3D" id="3.10.450.240">
    <property type="match status" value="1"/>
</dbReference>
<dbReference type="AlphaFoldDB" id="A0AAN8XSD9"/>
<evidence type="ECO:0000256" key="5">
    <source>
        <dbReference type="ARBA" id="ARBA00022741"/>
    </source>
</evidence>
<name>A0AAN8XSD9_POLSC</name>
<evidence type="ECO:0000256" key="7">
    <source>
        <dbReference type="ARBA" id="ARBA00022840"/>
    </source>
</evidence>
<dbReference type="SUPFAM" id="SSF54427">
    <property type="entry name" value="NTF2-like"/>
    <property type="match status" value="1"/>
</dbReference>
<dbReference type="InterPro" id="IPR007379">
    <property type="entry name" value="Tim44-like_dom"/>
</dbReference>
<keyword evidence="8 16" id="KW-0653">Protein transport</keyword>
<evidence type="ECO:0000256" key="16">
    <source>
        <dbReference type="PIRNR" id="PIRNR037871"/>
    </source>
</evidence>
<keyword evidence="6 16" id="KW-0999">Mitochondrion inner membrane</keyword>
<dbReference type="PIRSF" id="PIRSF037871">
    <property type="entry name" value="TIM44"/>
    <property type="match status" value="1"/>
</dbReference>
<comment type="caution">
    <text evidence="19">The sequence shown here is derived from an EMBL/GenBank/DDBJ whole genome shotgun (WGS) entry which is preliminary data.</text>
</comment>
<dbReference type="PANTHER" id="PTHR10721:SF1">
    <property type="entry name" value="MITOCHONDRIAL IMPORT INNER MEMBRANE TRANSLOCASE SUBUNIT TIM44"/>
    <property type="match status" value="1"/>
</dbReference>
<evidence type="ECO:0000313" key="19">
    <source>
        <dbReference type="EMBL" id="KAK6645311.1"/>
    </source>
</evidence>
<accession>A0AAN8XSD9</accession>
<evidence type="ECO:0000256" key="3">
    <source>
        <dbReference type="ARBA" id="ARBA00022448"/>
    </source>
</evidence>
<dbReference type="InterPro" id="IPR039544">
    <property type="entry name" value="Tim44-like"/>
</dbReference>
<keyword evidence="10 16" id="KW-0811">Translocation</keyword>
<dbReference type="InterPro" id="IPR017303">
    <property type="entry name" value="Tim44"/>
</dbReference>
<evidence type="ECO:0000256" key="17">
    <source>
        <dbReference type="SAM" id="Coils"/>
    </source>
</evidence>
<dbReference type="SMART" id="SM00978">
    <property type="entry name" value="Tim44"/>
    <property type="match status" value="1"/>
</dbReference>
<keyword evidence="11 16" id="KW-0496">Mitochondrion</keyword>
<dbReference type="GO" id="GO:0005743">
    <property type="term" value="C:mitochondrial inner membrane"/>
    <property type="evidence" value="ECO:0007669"/>
    <property type="project" value="UniProtKB-SubCell"/>
</dbReference>
<comment type="subunit">
    <text evidence="14">Probable component of the PAM complex at least composed of a mitochondrial HSP70 protein, GRPEL1 or GRPEL2, TIMM44, TIMM16/PAM16 and TIMM14/DNAJC19. The complex interacts with the TIMM23 component of the TIM23 complex. Interacts with SLC25A4/ANT1 and SLC25A5/ANT2; leading to inhibit the presequence translocase TIMM23, thereby promoting stabilization of PINK1.</text>
</comment>
<evidence type="ECO:0000256" key="4">
    <source>
        <dbReference type="ARBA" id="ARBA00022553"/>
    </source>
</evidence>
<dbReference type="Pfam" id="PF04280">
    <property type="entry name" value="Tim44"/>
    <property type="match status" value="1"/>
</dbReference>
<comment type="function">
    <text evidence="13">Essential component of the PAM complex, a complex required for the translocation of transit peptide-containing proteins from the inner membrane into the mitochondrial matrix in an ATP-dependent manner. Recruits mitochondrial HSP70 to drive protein translocation into the matrix using ATP as an energy source.</text>
</comment>
<keyword evidence="4" id="KW-0597">Phosphoprotein</keyword>
<evidence type="ECO:0000256" key="14">
    <source>
        <dbReference type="ARBA" id="ARBA00063163"/>
    </source>
</evidence>
<dbReference type="Proteomes" id="UP001372834">
    <property type="component" value="Unassembled WGS sequence"/>
</dbReference>
<keyword evidence="9" id="KW-0809">Transit peptide</keyword>
<keyword evidence="5" id="KW-0547">Nucleotide-binding</keyword>
<evidence type="ECO:0000256" key="6">
    <source>
        <dbReference type="ARBA" id="ARBA00022792"/>
    </source>
</evidence>
<feature type="domain" description="Tim44-like" evidence="18">
    <location>
        <begin position="260"/>
        <end position="409"/>
    </location>
</feature>
<evidence type="ECO:0000313" key="20">
    <source>
        <dbReference type="Proteomes" id="UP001372834"/>
    </source>
</evidence>
<dbReference type="GO" id="GO:0005524">
    <property type="term" value="F:ATP binding"/>
    <property type="evidence" value="ECO:0007669"/>
    <property type="project" value="UniProtKB-KW"/>
</dbReference>
<comment type="similarity">
    <text evidence="2 16">Belongs to the Tim44 family.</text>
</comment>
<evidence type="ECO:0000256" key="1">
    <source>
        <dbReference type="ARBA" id="ARBA00004443"/>
    </source>
</evidence>
<sequence length="416" mass="47069">MKCHNSENLVTDALQMVNARCYSSQKRQPNFFGQIVENIKQEMSKNKEMKENLRKFREEAEKLEQSDALKKARAKYMTVEAEASMLKAKLGKVKETVSGVLEEASKSDIAKKAGKISEEIGKSARDAAESISAKGHKLGATETFKTITEATAAVRDEIEQTGSQARVYVAPIKLRKRLENVEGDTRVFVADEKTVDVELHKDSKFYESWQNFKNNNQYVNKILDWKLKYEESDNPMIRFSRLLTDKVTYIVGGIFQNTELSEALTEIVKIDPGFSKVKFLHQCETDIIPNILEAMIRGDLDILRDWCHDGPFNLLSTPIKQVKAKGGIFDSKVLDIEGLDLAMGKIMDQGPVLIITFTSQQILCVRDKDEKVVEGDPQKVLRVNYVWALSRDKSVLDPKAAWRLLDISADSVQQLL</sequence>
<gene>
    <name evidence="19" type="ORF">RUM43_001587</name>
</gene>
<comment type="subcellular location">
    <subcellularLocation>
        <location evidence="1">Mitochondrion inner membrane</location>
        <topology evidence="1">Peripheral membrane protein</topology>
        <orientation evidence="1">Matrix side</orientation>
    </subcellularLocation>
</comment>
<dbReference type="GO" id="GO:0030150">
    <property type="term" value="P:protein import into mitochondrial matrix"/>
    <property type="evidence" value="ECO:0007669"/>
    <property type="project" value="InterPro"/>
</dbReference>
<evidence type="ECO:0000256" key="15">
    <source>
        <dbReference type="ARBA" id="ARBA00074309"/>
    </source>
</evidence>
<dbReference type="GO" id="GO:0051087">
    <property type="term" value="F:protein-folding chaperone binding"/>
    <property type="evidence" value="ECO:0007669"/>
    <property type="project" value="InterPro"/>
</dbReference>
<protein>
    <recommendedName>
        <fullName evidence="15 16">Mitochondrial import inner membrane translocase subunit TIM44</fullName>
    </recommendedName>
</protein>
<proteinExistence type="inferred from homology"/>
<reference evidence="19 20" key="1">
    <citation type="submission" date="2023-10" db="EMBL/GenBank/DDBJ databases">
        <title>Genomes of two closely related lineages of the louse Polyplax serrata with different host specificities.</title>
        <authorList>
            <person name="Martinu J."/>
            <person name="Tarabai H."/>
            <person name="Stefka J."/>
            <person name="Hypsa V."/>
        </authorList>
    </citation>
    <scope>NUCLEOTIDE SEQUENCE [LARGE SCALE GENOMIC DNA]</scope>
    <source>
        <strain evidence="19">HR10_N</strain>
    </source>
</reference>
<evidence type="ECO:0000256" key="10">
    <source>
        <dbReference type="ARBA" id="ARBA00023010"/>
    </source>
</evidence>
<evidence type="ECO:0000256" key="2">
    <source>
        <dbReference type="ARBA" id="ARBA00009597"/>
    </source>
</evidence>
<evidence type="ECO:0000256" key="8">
    <source>
        <dbReference type="ARBA" id="ARBA00022927"/>
    </source>
</evidence>
<keyword evidence="12 16" id="KW-0472">Membrane</keyword>
<keyword evidence="7" id="KW-0067">ATP-binding</keyword>